<gene>
    <name evidence="2" type="ORF">Cadr_000017206</name>
</gene>
<dbReference type="Gene3D" id="1.20.5.1700">
    <property type="match status" value="1"/>
</dbReference>
<feature type="coiled-coil region" evidence="1">
    <location>
        <begin position="27"/>
        <end position="61"/>
    </location>
</feature>
<sequence>LRRPGIEDVAVLKKELVQVQTLMDNMTLEREKESEKLKDECKKLQTEYANSEATVSQLRSELAKRPQEVAVSAGLQ</sequence>
<protein>
    <submittedName>
        <fullName evidence="2">Early endosome antigen 1</fullName>
    </submittedName>
</protein>
<evidence type="ECO:0000313" key="3">
    <source>
        <dbReference type="Proteomes" id="UP000299084"/>
    </source>
</evidence>
<organism evidence="2 3">
    <name type="scientific">Camelus dromedarius</name>
    <name type="common">Dromedary</name>
    <name type="synonym">Arabian camel</name>
    <dbReference type="NCBI Taxonomy" id="9838"/>
    <lineage>
        <taxon>Eukaryota</taxon>
        <taxon>Metazoa</taxon>
        <taxon>Chordata</taxon>
        <taxon>Craniata</taxon>
        <taxon>Vertebrata</taxon>
        <taxon>Euteleostomi</taxon>
        <taxon>Mammalia</taxon>
        <taxon>Eutheria</taxon>
        <taxon>Laurasiatheria</taxon>
        <taxon>Artiodactyla</taxon>
        <taxon>Tylopoda</taxon>
        <taxon>Camelidae</taxon>
        <taxon>Camelus</taxon>
    </lineage>
</organism>
<evidence type="ECO:0000256" key="1">
    <source>
        <dbReference type="SAM" id="Coils"/>
    </source>
</evidence>
<evidence type="ECO:0000313" key="2">
    <source>
        <dbReference type="EMBL" id="KAB1270244.1"/>
    </source>
</evidence>
<dbReference type="EMBL" id="JWIN03000012">
    <property type="protein sequence ID" value="KAB1270244.1"/>
    <property type="molecule type" value="Genomic_DNA"/>
</dbReference>
<dbReference type="AlphaFoldDB" id="A0A5N4DH59"/>
<feature type="non-terminal residue" evidence="2">
    <location>
        <position position="1"/>
    </location>
</feature>
<comment type="caution">
    <text evidence="2">The sequence shown here is derived from an EMBL/GenBank/DDBJ whole genome shotgun (WGS) entry which is preliminary data.</text>
</comment>
<keyword evidence="1" id="KW-0175">Coiled coil</keyword>
<reference evidence="2 3" key="1">
    <citation type="journal article" date="2019" name="Mol. Ecol. Resour.">
        <title>Improving Illumina assemblies with Hi-C and long reads: an example with the North African dromedary.</title>
        <authorList>
            <person name="Elbers J.P."/>
            <person name="Rogers M.F."/>
            <person name="Perelman P.L."/>
            <person name="Proskuryakova A.A."/>
            <person name="Serdyukova N.A."/>
            <person name="Johnson W.E."/>
            <person name="Horin P."/>
            <person name="Corander J."/>
            <person name="Murphy D."/>
            <person name="Burger P.A."/>
        </authorList>
    </citation>
    <scope>NUCLEOTIDE SEQUENCE [LARGE SCALE GENOMIC DNA]</scope>
    <source>
        <strain evidence="2">Drom800</strain>
        <tissue evidence="2">Blood</tissue>
    </source>
</reference>
<keyword evidence="3" id="KW-1185">Reference proteome</keyword>
<name>A0A5N4DH59_CAMDR</name>
<dbReference type="Proteomes" id="UP000299084">
    <property type="component" value="Unassembled WGS sequence"/>
</dbReference>
<accession>A0A5N4DH59</accession>
<proteinExistence type="predicted"/>